<protein>
    <recommendedName>
        <fullName evidence="1">3'-5' exonuclease domain-containing protein</fullName>
    </recommendedName>
</protein>
<dbReference type="Proteomes" id="UP001140091">
    <property type="component" value="Unassembled WGS sequence"/>
</dbReference>
<dbReference type="PANTHER" id="PTHR43040">
    <property type="entry name" value="RIBONUCLEASE D"/>
    <property type="match status" value="1"/>
</dbReference>
<evidence type="ECO:0000313" key="2">
    <source>
        <dbReference type="EMBL" id="KAJ2922291.1"/>
    </source>
</evidence>
<dbReference type="InterPro" id="IPR012337">
    <property type="entry name" value="RNaseH-like_sf"/>
</dbReference>
<name>A0A9W8ISM7_9AGAR</name>
<dbReference type="GO" id="GO:0006139">
    <property type="term" value="P:nucleobase-containing compound metabolic process"/>
    <property type="evidence" value="ECO:0007669"/>
    <property type="project" value="InterPro"/>
</dbReference>
<dbReference type="PANTHER" id="PTHR43040:SF1">
    <property type="entry name" value="RIBONUCLEASE D"/>
    <property type="match status" value="1"/>
</dbReference>
<gene>
    <name evidence="2" type="ORF">H1R20_g14799</name>
</gene>
<reference evidence="2" key="1">
    <citation type="submission" date="2022-06" db="EMBL/GenBank/DDBJ databases">
        <title>Genome Sequence of Candolleomyces eurysporus.</title>
        <authorList>
            <person name="Buettner E."/>
        </authorList>
    </citation>
    <scope>NUCLEOTIDE SEQUENCE</scope>
    <source>
        <strain evidence="2">VTCC 930004</strain>
    </source>
</reference>
<feature type="non-terminal residue" evidence="2">
    <location>
        <position position="255"/>
    </location>
</feature>
<keyword evidence="3" id="KW-1185">Reference proteome</keyword>
<evidence type="ECO:0000313" key="3">
    <source>
        <dbReference type="Proteomes" id="UP001140091"/>
    </source>
</evidence>
<accession>A0A9W8ISM7</accession>
<dbReference type="OrthoDB" id="26838at2759"/>
<dbReference type="Pfam" id="PF01612">
    <property type="entry name" value="DNA_pol_A_exo1"/>
    <property type="match status" value="1"/>
</dbReference>
<comment type="caution">
    <text evidence="2">The sequence shown here is derived from an EMBL/GenBank/DDBJ whole genome shotgun (WGS) entry which is preliminary data.</text>
</comment>
<dbReference type="SUPFAM" id="SSF53098">
    <property type="entry name" value="Ribonuclease H-like"/>
    <property type="match status" value="1"/>
</dbReference>
<dbReference type="GO" id="GO:0008408">
    <property type="term" value="F:3'-5' exonuclease activity"/>
    <property type="evidence" value="ECO:0007669"/>
    <property type="project" value="InterPro"/>
</dbReference>
<organism evidence="2 3">
    <name type="scientific">Candolleomyces eurysporus</name>
    <dbReference type="NCBI Taxonomy" id="2828524"/>
    <lineage>
        <taxon>Eukaryota</taxon>
        <taxon>Fungi</taxon>
        <taxon>Dikarya</taxon>
        <taxon>Basidiomycota</taxon>
        <taxon>Agaricomycotina</taxon>
        <taxon>Agaricomycetes</taxon>
        <taxon>Agaricomycetidae</taxon>
        <taxon>Agaricales</taxon>
        <taxon>Agaricineae</taxon>
        <taxon>Psathyrellaceae</taxon>
        <taxon>Candolleomyces</taxon>
    </lineage>
</organism>
<dbReference type="EMBL" id="JANBPK010001499">
    <property type="protein sequence ID" value="KAJ2922291.1"/>
    <property type="molecule type" value="Genomic_DNA"/>
</dbReference>
<dbReference type="InterPro" id="IPR036397">
    <property type="entry name" value="RNaseH_sf"/>
</dbReference>
<evidence type="ECO:0000259" key="1">
    <source>
        <dbReference type="Pfam" id="PF01612"/>
    </source>
</evidence>
<proteinExistence type="predicted"/>
<dbReference type="AlphaFoldDB" id="A0A9W8ISM7"/>
<dbReference type="GO" id="GO:0003676">
    <property type="term" value="F:nucleic acid binding"/>
    <property type="evidence" value="ECO:0007669"/>
    <property type="project" value="InterPro"/>
</dbReference>
<sequence length="255" mass="28521">MTSAQPITRIADTLALVEDCVKDLISYPAATSQPCIAVDLEGVDLCRHGRVCLVQMKANHSRIIWLLDITVLGRTAFDHPSSDGTTVRDILQSTSIKKILFDVRRDAEALYHIYDIDMHNVCDLQIVEIAARQSNRNRTQFVKGLARTITDYLSPGAEWTLIKERGVALFSPREGGSFEAFERRPLDPAIVEYSAQDVALLASLEARMMSRFGSFTSSRYSWGHRIQVASEKRLTEAKSPIYDGEGRHRALAPVI</sequence>
<feature type="domain" description="3'-5' exonuclease" evidence="1">
    <location>
        <begin position="16"/>
        <end position="209"/>
    </location>
</feature>
<dbReference type="Gene3D" id="3.30.420.10">
    <property type="entry name" value="Ribonuclease H-like superfamily/Ribonuclease H"/>
    <property type="match status" value="1"/>
</dbReference>
<dbReference type="InterPro" id="IPR002562">
    <property type="entry name" value="3'-5'_exonuclease_dom"/>
</dbReference>